<reference evidence="2" key="1">
    <citation type="journal article" date="2014" name="Proc. Natl. Acad. Sci. U.S.A.">
        <title>Extensive sampling of basidiomycete genomes demonstrates inadequacy of the white-rot/brown-rot paradigm for wood decay fungi.</title>
        <authorList>
            <person name="Riley R."/>
            <person name="Salamov A.A."/>
            <person name="Brown D.W."/>
            <person name="Nagy L.G."/>
            <person name="Floudas D."/>
            <person name="Held B.W."/>
            <person name="Levasseur A."/>
            <person name="Lombard V."/>
            <person name="Morin E."/>
            <person name="Otillar R."/>
            <person name="Lindquist E.A."/>
            <person name="Sun H."/>
            <person name="LaButti K.M."/>
            <person name="Schmutz J."/>
            <person name="Jabbour D."/>
            <person name="Luo H."/>
            <person name="Baker S.E."/>
            <person name="Pisabarro A.G."/>
            <person name="Walton J.D."/>
            <person name="Blanchette R.A."/>
            <person name="Henrissat B."/>
            <person name="Martin F."/>
            <person name="Cullen D."/>
            <person name="Hibbett D.S."/>
            <person name="Grigoriev I.V."/>
        </authorList>
    </citation>
    <scope>NUCLEOTIDE SEQUENCE [LARGE SCALE GENOMIC DNA]</scope>
    <source>
        <strain evidence="2">MUCL 33604</strain>
    </source>
</reference>
<dbReference type="HOGENOM" id="CLU_601378_0_0_1"/>
<dbReference type="InParanoid" id="A0A067P5T1"/>
<gene>
    <name evidence="1" type="ORF">JAAARDRAFT_200151</name>
</gene>
<proteinExistence type="predicted"/>
<dbReference type="EMBL" id="KL197763">
    <property type="protein sequence ID" value="KDQ50268.1"/>
    <property type="molecule type" value="Genomic_DNA"/>
</dbReference>
<sequence length="455" mass="52244">MHKIRHVSEIVEIIVQCAYENQPSDLPAIARTCRTFVEPALDVLWSVQGDLGSLFMTLSRRLWAPEFRADDVTWGSVFHHFLNFPTGAGLTFTLVVSRSFDYPLSQLRGLQRSWTICCINIWPPYPSGLEDDNHENEDKDLMGEIIFYSKLFLGPRLVKLVIKDWERPSDEAEALVSVIRQIPSGARPLPWGHIGSSPNLKSLRLQYDHKSSYETSYEDFTGVFNAPHNATKNFPALLEAHLPFFSLELYLPLIRAFHSLAFSDLTISVDQAITHASLQQLISIMHNRIPRHKSLTRIHLSDTFLDFFWNTPQLFHDLTDEIMSELCDAWPNLRHVYMGCQQDLQPIYPRLTLRGLLPLAARSLDWERIYIPLIRSNVARLQIVDWIILDDADKGLLTIAQSLSRIFADVRIVQKWAFPDSERGSQMNVARQRKIQVLVNPSSVATTMFHDPDEE</sequence>
<dbReference type="Proteomes" id="UP000027265">
    <property type="component" value="Unassembled WGS sequence"/>
</dbReference>
<evidence type="ECO:0000313" key="1">
    <source>
        <dbReference type="EMBL" id="KDQ50268.1"/>
    </source>
</evidence>
<keyword evidence="2" id="KW-1185">Reference proteome</keyword>
<organism evidence="1 2">
    <name type="scientific">Jaapia argillacea MUCL 33604</name>
    <dbReference type="NCBI Taxonomy" id="933084"/>
    <lineage>
        <taxon>Eukaryota</taxon>
        <taxon>Fungi</taxon>
        <taxon>Dikarya</taxon>
        <taxon>Basidiomycota</taxon>
        <taxon>Agaricomycotina</taxon>
        <taxon>Agaricomycetes</taxon>
        <taxon>Agaricomycetidae</taxon>
        <taxon>Jaapiales</taxon>
        <taxon>Jaapiaceae</taxon>
        <taxon>Jaapia</taxon>
    </lineage>
</organism>
<protein>
    <submittedName>
        <fullName evidence="1">Uncharacterized protein</fullName>
    </submittedName>
</protein>
<dbReference type="OrthoDB" id="3255541at2759"/>
<name>A0A067P5T1_9AGAM</name>
<accession>A0A067P5T1</accession>
<dbReference type="AlphaFoldDB" id="A0A067P5T1"/>
<evidence type="ECO:0000313" key="2">
    <source>
        <dbReference type="Proteomes" id="UP000027265"/>
    </source>
</evidence>